<gene>
    <name evidence="1" type="ORF">DPMN_138111</name>
</gene>
<protein>
    <submittedName>
        <fullName evidence="1">Uncharacterized protein</fullName>
    </submittedName>
</protein>
<proteinExistence type="predicted"/>
<dbReference type="OrthoDB" id="5819442at2759"/>
<dbReference type="EMBL" id="JAIWYP010000006">
    <property type="protein sequence ID" value="KAH3809734.1"/>
    <property type="molecule type" value="Genomic_DNA"/>
</dbReference>
<dbReference type="PANTHER" id="PTHR39369:SF6">
    <property type="entry name" value="LIN-24 (TWENTY-FOUR) LIKE"/>
    <property type="match status" value="1"/>
</dbReference>
<dbReference type="CDD" id="cd20237">
    <property type="entry name" value="PFM_LIN24-like"/>
    <property type="match status" value="1"/>
</dbReference>
<dbReference type="Gene3D" id="2.170.15.10">
    <property type="entry name" value="Proaerolysin, chain A, domain 3"/>
    <property type="match status" value="1"/>
</dbReference>
<keyword evidence="2" id="KW-1185">Reference proteome</keyword>
<evidence type="ECO:0000313" key="1">
    <source>
        <dbReference type="EMBL" id="KAH3809734.1"/>
    </source>
</evidence>
<name>A0A9D4JGZ5_DREPO</name>
<evidence type="ECO:0000313" key="2">
    <source>
        <dbReference type="Proteomes" id="UP000828390"/>
    </source>
</evidence>
<sequence>MENKEFQLDLQELVENYAWKRFTVQLGCIKRLFHRRYKYYFDIPWGFVEFSHETTKTNERPQKDGGKDKNKVLFFSTFDNMSEGPQKYTFATERSTTATTSVEMQDNYTIGKTANLEIDLKGVKVGVGVNDSLSVTDTKCEEFSEILTWNINTEIIVPPWTSARATLYIVEEQSFKEFEVTTRISLRTGSLPVSIRRIKDNKIVKTYRITNLRCIFTDKHDKLVKFEKVDVPNSEIKDVVPVIVSKGVCKNLSWKNQHVELQCSEIKPEANEARSATNVVD</sequence>
<dbReference type="AlphaFoldDB" id="A0A9D4JGZ5"/>
<dbReference type="SUPFAM" id="SSF56973">
    <property type="entry name" value="Aerolisin/ETX pore-forming domain"/>
    <property type="match status" value="1"/>
</dbReference>
<organism evidence="1 2">
    <name type="scientific">Dreissena polymorpha</name>
    <name type="common">Zebra mussel</name>
    <name type="synonym">Mytilus polymorpha</name>
    <dbReference type="NCBI Taxonomy" id="45954"/>
    <lineage>
        <taxon>Eukaryota</taxon>
        <taxon>Metazoa</taxon>
        <taxon>Spiralia</taxon>
        <taxon>Lophotrochozoa</taxon>
        <taxon>Mollusca</taxon>
        <taxon>Bivalvia</taxon>
        <taxon>Autobranchia</taxon>
        <taxon>Heteroconchia</taxon>
        <taxon>Euheterodonta</taxon>
        <taxon>Imparidentia</taxon>
        <taxon>Neoheterodontei</taxon>
        <taxon>Myida</taxon>
        <taxon>Dreissenoidea</taxon>
        <taxon>Dreissenidae</taxon>
        <taxon>Dreissena</taxon>
    </lineage>
</organism>
<dbReference type="Proteomes" id="UP000828390">
    <property type="component" value="Unassembled WGS sequence"/>
</dbReference>
<comment type="caution">
    <text evidence="1">The sequence shown here is derived from an EMBL/GenBank/DDBJ whole genome shotgun (WGS) entry which is preliminary data.</text>
</comment>
<dbReference type="PANTHER" id="PTHR39369">
    <property type="entry name" value="LIN-24 (TWENTY-FOUR) LIKE"/>
    <property type="match status" value="1"/>
</dbReference>
<reference evidence="1" key="2">
    <citation type="submission" date="2020-11" db="EMBL/GenBank/DDBJ databases">
        <authorList>
            <person name="McCartney M.A."/>
            <person name="Auch B."/>
            <person name="Kono T."/>
            <person name="Mallez S."/>
            <person name="Becker A."/>
            <person name="Gohl D.M."/>
            <person name="Silverstein K.A.T."/>
            <person name="Koren S."/>
            <person name="Bechman K.B."/>
            <person name="Herman A."/>
            <person name="Abrahante J.E."/>
            <person name="Garbe J."/>
        </authorList>
    </citation>
    <scope>NUCLEOTIDE SEQUENCE</scope>
    <source>
        <strain evidence="1">Duluth1</strain>
        <tissue evidence="1">Whole animal</tissue>
    </source>
</reference>
<accession>A0A9D4JGZ5</accession>
<reference evidence="1" key="1">
    <citation type="journal article" date="2019" name="bioRxiv">
        <title>The Genome of the Zebra Mussel, Dreissena polymorpha: A Resource for Invasive Species Research.</title>
        <authorList>
            <person name="McCartney M.A."/>
            <person name="Auch B."/>
            <person name="Kono T."/>
            <person name="Mallez S."/>
            <person name="Zhang Y."/>
            <person name="Obille A."/>
            <person name="Becker A."/>
            <person name="Abrahante J.E."/>
            <person name="Garbe J."/>
            <person name="Badalamenti J.P."/>
            <person name="Herman A."/>
            <person name="Mangelson H."/>
            <person name="Liachko I."/>
            <person name="Sullivan S."/>
            <person name="Sone E.D."/>
            <person name="Koren S."/>
            <person name="Silverstein K.A.T."/>
            <person name="Beckman K.B."/>
            <person name="Gohl D.M."/>
        </authorList>
    </citation>
    <scope>NUCLEOTIDE SEQUENCE</scope>
    <source>
        <strain evidence="1">Duluth1</strain>
        <tissue evidence="1">Whole animal</tissue>
    </source>
</reference>